<dbReference type="AlphaFoldDB" id="A0AAE1DBL3"/>
<reference evidence="1" key="1">
    <citation type="journal article" date="2023" name="G3 (Bethesda)">
        <title>A reference genome for the long-term kleptoplast-retaining sea slug Elysia crispata morphotype clarki.</title>
        <authorList>
            <person name="Eastman K.E."/>
            <person name="Pendleton A.L."/>
            <person name="Shaikh M.A."/>
            <person name="Suttiyut T."/>
            <person name="Ogas R."/>
            <person name="Tomko P."/>
            <person name="Gavelis G."/>
            <person name="Widhalm J.R."/>
            <person name="Wisecaver J.H."/>
        </authorList>
    </citation>
    <scope>NUCLEOTIDE SEQUENCE</scope>
    <source>
        <strain evidence="1">ECLA1</strain>
    </source>
</reference>
<protein>
    <submittedName>
        <fullName evidence="1">Uncharacterized protein</fullName>
    </submittedName>
</protein>
<dbReference type="EMBL" id="JAWDGP010004437">
    <property type="protein sequence ID" value="KAK3764462.1"/>
    <property type="molecule type" value="Genomic_DNA"/>
</dbReference>
<comment type="caution">
    <text evidence="1">The sequence shown here is derived from an EMBL/GenBank/DDBJ whole genome shotgun (WGS) entry which is preliminary data.</text>
</comment>
<organism evidence="1 2">
    <name type="scientific">Elysia crispata</name>
    <name type="common">lettuce slug</name>
    <dbReference type="NCBI Taxonomy" id="231223"/>
    <lineage>
        <taxon>Eukaryota</taxon>
        <taxon>Metazoa</taxon>
        <taxon>Spiralia</taxon>
        <taxon>Lophotrochozoa</taxon>
        <taxon>Mollusca</taxon>
        <taxon>Gastropoda</taxon>
        <taxon>Heterobranchia</taxon>
        <taxon>Euthyneura</taxon>
        <taxon>Panpulmonata</taxon>
        <taxon>Sacoglossa</taxon>
        <taxon>Placobranchoidea</taxon>
        <taxon>Plakobranchidae</taxon>
        <taxon>Elysia</taxon>
    </lineage>
</organism>
<evidence type="ECO:0000313" key="1">
    <source>
        <dbReference type="EMBL" id="KAK3764462.1"/>
    </source>
</evidence>
<dbReference type="Proteomes" id="UP001283361">
    <property type="component" value="Unassembled WGS sequence"/>
</dbReference>
<gene>
    <name evidence="1" type="ORF">RRG08_055627</name>
</gene>
<name>A0AAE1DBL3_9GAST</name>
<keyword evidence="2" id="KW-1185">Reference proteome</keyword>
<evidence type="ECO:0000313" key="2">
    <source>
        <dbReference type="Proteomes" id="UP001283361"/>
    </source>
</evidence>
<proteinExistence type="predicted"/>
<sequence length="93" mass="10565">MDGQDTRESNKVSTSPAAYSLFNLLHLREKSRLNSFQGQHHRGYADMTVRRTLCHVCSPWGEVNISFRGHNAHFCADFNGKVSSNENAVWKVI</sequence>
<accession>A0AAE1DBL3</accession>